<evidence type="ECO:0000313" key="5">
    <source>
        <dbReference type="Proteomes" id="UP001500886"/>
    </source>
</evidence>
<comment type="cofactor">
    <cofactor evidence="1">
        <name>Mg(2+)</name>
        <dbReference type="ChEBI" id="CHEBI:18420"/>
    </cofactor>
</comment>
<dbReference type="InterPro" id="IPR015797">
    <property type="entry name" value="NUDIX_hydrolase-like_dom_sf"/>
</dbReference>
<organism evidence="4 5">
    <name type="scientific">Streptomyces luteosporeus</name>
    <dbReference type="NCBI Taxonomy" id="173856"/>
    <lineage>
        <taxon>Bacteria</taxon>
        <taxon>Bacillati</taxon>
        <taxon>Actinomycetota</taxon>
        <taxon>Actinomycetes</taxon>
        <taxon>Kitasatosporales</taxon>
        <taxon>Streptomycetaceae</taxon>
        <taxon>Streptomyces</taxon>
    </lineage>
</organism>
<dbReference type="InterPro" id="IPR020084">
    <property type="entry name" value="NUDIX_hydrolase_CS"/>
</dbReference>
<keyword evidence="2" id="KW-0378">Hydrolase</keyword>
<dbReference type="PROSITE" id="PS51462">
    <property type="entry name" value="NUDIX"/>
    <property type="match status" value="1"/>
</dbReference>
<gene>
    <name evidence="4" type="ORF">GCM10010315_40970</name>
</gene>
<proteinExistence type="predicted"/>
<protein>
    <submittedName>
        <fullName evidence="4">NUDIX domain-containing protein</fullName>
    </submittedName>
</protein>
<dbReference type="Proteomes" id="UP001500886">
    <property type="component" value="Unassembled WGS sequence"/>
</dbReference>
<dbReference type="PANTHER" id="PTHR43046">
    <property type="entry name" value="GDP-MANNOSE MANNOSYL HYDROLASE"/>
    <property type="match status" value="1"/>
</dbReference>
<dbReference type="EMBL" id="BAAASL010000015">
    <property type="protein sequence ID" value="GAA2720472.1"/>
    <property type="molecule type" value="Genomic_DNA"/>
</dbReference>
<feature type="domain" description="Nudix hydrolase" evidence="3">
    <location>
        <begin position="8"/>
        <end position="150"/>
    </location>
</feature>
<keyword evidence="5" id="KW-1185">Reference proteome</keyword>
<dbReference type="InterPro" id="IPR000086">
    <property type="entry name" value="NUDIX_hydrolase_dom"/>
</dbReference>
<dbReference type="Pfam" id="PF00293">
    <property type="entry name" value="NUDIX"/>
    <property type="match status" value="1"/>
</dbReference>
<comment type="caution">
    <text evidence="4">The sequence shown here is derived from an EMBL/GenBank/DDBJ whole genome shotgun (WGS) entry which is preliminary data.</text>
</comment>
<dbReference type="PROSITE" id="PS00893">
    <property type="entry name" value="NUDIX_BOX"/>
    <property type="match status" value="1"/>
</dbReference>
<dbReference type="PANTHER" id="PTHR43046:SF14">
    <property type="entry name" value="MUTT_NUDIX FAMILY PROTEIN"/>
    <property type="match status" value="1"/>
</dbReference>
<evidence type="ECO:0000256" key="1">
    <source>
        <dbReference type="ARBA" id="ARBA00001946"/>
    </source>
</evidence>
<dbReference type="Gene3D" id="3.90.79.10">
    <property type="entry name" value="Nucleoside Triphosphate Pyrophosphohydrolase"/>
    <property type="match status" value="1"/>
</dbReference>
<name>A0ABN3TX70_9ACTN</name>
<reference evidence="4 5" key="1">
    <citation type="journal article" date="2019" name="Int. J. Syst. Evol. Microbiol.">
        <title>The Global Catalogue of Microorganisms (GCM) 10K type strain sequencing project: providing services to taxonomists for standard genome sequencing and annotation.</title>
        <authorList>
            <consortium name="The Broad Institute Genomics Platform"/>
            <consortium name="The Broad Institute Genome Sequencing Center for Infectious Disease"/>
            <person name="Wu L."/>
            <person name="Ma J."/>
        </authorList>
    </citation>
    <scope>NUCLEOTIDE SEQUENCE [LARGE SCALE GENOMIC DNA]</scope>
    <source>
        <strain evidence="4 5">JCM 4542</strain>
    </source>
</reference>
<evidence type="ECO:0000259" key="3">
    <source>
        <dbReference type="PROSITE" id="PS51462"/>
    </source>
</evidence>
<sequence>MIVPDSQGRLRNAATGIVVKDQHLLMIRGDWPRPDTFFVPGGGQQPGETLSECAEREVLEETGVTVRARRLVVLREYIPARHQDVTPMPPEVAHRVEAMFWCEVVAEPAVLGGHHEDDTQTGVEWVPLSKLGDIRLLPPLLPRIVHAVLHDEVEGAVYLGDDHA</sequence>
<accession>A0ABN3TX70</accession>
<evidence type="ECO:0000313" key="4">
    <source>
        <dbReference type="EMBL" id="GAA2720472.1"/>
    </source>
</evidence>
<evidence type="ECO:0000256" key="2">
    <source>
        <dbReference type="ARBA" id="ARBA00022801"/>
    </source>
</evidence>
<dbReference type="SUPFAM" id="SSF55811">
    <property type="entry name" value="Nudix"/>
    <property type="match status" value="1"/>
</dbReference>